<feature type="domain" description="Gfo/Idh/MocA-like oxidoreductase N-terminal" evidence="3">
    <location>
        <begin position="6"/>
        <end position="125"/>
    </location>
</feature>
<evidence type="ECO:0000313" key="6">
    <source>
        <dbReference type="Proteomes" id="UP000019804"/>
    </source>
</evidence>
<dbReference type="Proteomes" id="UP000019804">
    <property type="component" value="Unassembled WGS sequence"/>
</dbReference>
<dbReference type="Gene3D" id="3.30.360.10">
    <property type="entry name" value="Dihydrodipicolinate Reductase, domain 2"/>
    <property type="match status" value="1"/>
</dbReference>
<evidence type="ECO:0000256" key="1">
    <source>
        <dbReference type="ARBA" id="ARBA00010928"/>
    </source>
</evidence>
<comment type="similarity">
    <text evidence="1">Belongs to the Gfo/Idh/MocA family.</text>
</comment>
<organism evidence="5 6">
    <name type="scientific">Aspergillus ruber (strain CBS 135680)</name>
    <dbReference type="NCBI Taxonomy" id="1388766"/>
    <lineage>
        <taxon>Eukaryota</taxon>
        <taxon>Fungi</taxon>
        <taxon>Dikarya</taxon>
        <taxon>Ascomycota</taxon>
        <taxon>Pezizomycotina</taxon>
        <taxon>Eurotiomycetes</taxon>
        <taxon>Eurotiomycetidae</taxon>
        <taxon>Eurotiales</taxon>
        <taxon>Aspergillaceae</taxon>
        <taxon>Aspergillus</taxon>
        <taxon>Aspergillus subgen. Aspergillus</taxon>
    </lineage>
</organism>
<name>A0A017SCT2_ASPRC</name>
<dbReference type="PANTHER" id="PTHR43708">
    <property type="entry name" value="CONSERVED EXPRESSED OXIDOREDUCTASE (EUROFUNG)"/>
    <property type="match status" value="1"/>
</dbReference>
<reference evidence="6" key="1">
    <citation type="journal article" date="2014" name="Nat. Commun.">
        <title>Genomic adaptations of the halophilic Dead Sea filamentous fungus Eurotium rubrum.</title>
        <authorList>
            <person name="Kis-Papo T."/>
            <person name="Weig A.R."/>
            <person name="Riley R."/>
            <person name="Persoh D."/>
            <person name="Salamov A."/>
            <person name="Sun H."/>
            <person name="Lipzen A."/>
            <person name="Wasser S.P."/>
            <person name="Rambold G."/>
            <person name="Grigoriev I.V."/>
            <person name="Nevo E."/>
        </authorList>
    </citation>
    <scope>NUCLEOTIDE SEQUENCE [LARGE SCALE GENOMIC DNA]</scope>
    <source>
        <strain evidence="6">CBS 135680</strain>
    </source>
</reference>
<dbReference type="GO" id="GO:0000166">
    <property type="term" value="F:nucleotide binding"/>
    <property type="evidence" value="ECO:0007669"/>
    <property type="project" value="InterPro"/>
</dbReference>
<evidence type="ECO:0000259" key="3">
    <source>
        <dbReference type="Pfam" id="PF01408"/>
    </source>
</evidence>
<dbReference type="GeneID" id="63694168"/>
<dbReference type="EMBL" id="KK088425">
    <property type="protein sequence ID" value="EYE94757.1"/>
    <property type="molecule type" value="Genomic_DNA"/>
</dbReference>
<evidence type="ECO:0000313" key="5">
    <source>
        <dbReference type="EMBL" id="EYE94757.1"/>
    </source>
</evidence>
<dbReference type="Gene3D" id="3.40.50.720">
    <property type="entry name" value="NAD(P)-binding Rossmann-like Domain"/>
    <property type="match status" value="1"/>
</dbReference>
<dbReference type="InterPro" id="IPR000683">
    <property type="entry name" value="Gfo/Idh/MocA-like_OxRdtase_N"/>
</dbReference>
<dbReference type="RefSeq" id="XP_040638445.1">
    <property type="nucleotide sequence ID" value="XM_040779044.1"/>
</dbReference>
<dbReference type="GO" id="GO:0016491">
    <property type="term" value="F:oxidoreductase activity"/>
    <property type="evidence" value="ECO:0007669"/>
    <property type="project" value="UniProtKB-KW"/>
</dbReference>
<dbReference type="InterPro" id="IPR004104">
    <property type="entry name" value="Gfo/Idh/MocA-like_OxRdtase_C"/>
</dbReference>
<dbReference type="SUPFAM" id="SSF51735">
    <property type="entry name" value="NAD(P)-binding Rossmann-fold domains"/>
    <property type="match status" value="1"/>
</dbReference>
<proteinExistence type="inferred from homology"/>
<dbReference type="AlphaFoldDB" id="A0A017SCT2"/>
<feature type="domain" description="Gfo/Idh/MocA-like oxidoreductase C-terminal" evidence="4">
    <location>
        <begin position="142"/>
        <end position="359"/>
    </location>
</feature>
<dbReference type="HOGENOM" id="CLU_023194_19_2_1"/>
<evidence type="ECO:0000256" key="2">
    <source>
        <dbReference type="ARBA" id="ARBA00023002"/>
    </source>
</evidence>
<dbReference type="PANTHER" id="PTHR43708:SF5">
    <property type="entry name" value="CONSERVED EXPRESSED OXIDOREDUCTASE (EUROFUNG)-RELATED"/>
    <property type="match status" value="1"/>
</dbReference>
<sequence>MASKAFNVGVVGYGFSAKTFHIPFISEVPELKLYAVVQRTPKPDDDAEKDHPGIKSYRTSEEMVKDAGVDVVVVTTAPDSHFELVKLALEGGKHVVCEKPFTPTSKEAEELNAIAEKNGKLLAVYQNRRWDADFQTLSKLYKNGSLGRVVEFETHFDRHRPQEPSSSASNWKNKVIPGGSAIYDLGTHLLDQVVYLLGLPKRVTGFIGSQREVNTSGYEDSFTVLLHYGGGVLVTAKAGVVSPEEEQLRFWVRGEKGSFKKFHLDIQEDHLKAGIKPWDSGYGREPSERYGTLTTIQNGTPAKEVVPTVEPPTWTEYYRKLARALSGEGALPASGVEAGQVIRLIELAQESSKMGKTIDV</sequence>
<dbReference type="Pfam" id="PF01408">
    <property type="entry name" value="GFO_IDH_MocA"/>
    <property type="match status" value="1"/>
</dbReference>
<dbReference type="OrthoDB" id="2129491at2759"/>
<dbReference type="InterPro" id="IPR051317">
    <property type="entry name" value="Gfo/Idh/MocA_oxidoreduct"/>
</dbReference>
<gene>
    <name evidence="5" type="ORF">EURHEDRAFT_378208</name>
</gene>
<evidence type="ECO:0000259" key="4">
    <source>
        <dbReference type="Pfam" id="PF02894"/>
    </source>
</evidence>
<accession>A0A017SCT2</accession>
<keyword evidence="2" id="KW-0560">Oxidoreductase</keyword>
<dbReference type="Pfam" id="PF02894">
    <property type="entry name" value="GFO_IDH_MocA_C"/>
    <property type="match status" value="1"/>
</dbReference>
<protein>
    <submittedName>
        <fullName evidence="5">NAD(P)-binding protein</fullName>
    </submittedName>
</protein>
<dbReference type="InterPro" id="IPR036291">
    <property type="entry name" value="NAD(P)-bd_dom_sf"/>
</dbReference>
<dbReference type="STRING" id="1388766.A0A017SCT2"/>
<keyword evidence="6" id="KW-1185">Reference proteome</keyword>